<accession>A0A2P2R0F2</accession>
<reference evidence="1" key="1">
    <citation type="submission" date="2018-02" db="EMBL/GenBank/DDBJ databases">
        <title>Rhizophora mucronata_Transcriptome.</title>
        <authorList>
            <person name="Meera S.P."/>
            <person name="Sreeshan A."/>
            <person name="Augustine A."/>
        </authorList>
    </citation>
    <scope>NUCLEOTIDE SEQUENCE</scope>
    <source>
        <tissue evidence="1">Leaf</tissue>
    </source>
</reference>
<sequence length="35" mass="4227">MLEFVLSNFPFFGHVFFFLKKSGVNIYMLALHFER</sequence>
<protein>
    <submittedName>
        <fullName evidence="1">Uncharacterized protein</fullName>
    </submittedName>
</protein>
<dbReference type="AlphaFoldDB" id="A0A2P2R0F2"/>
<evidence type="ECO:0000313" key="1">
    <source>
        <dbReference type="EMBL" id="MBX72719.1"/>
    </source>
</evidence>
<proteinExistence type="predicted"/>
<organism evidence="1">
    <name type="scientific">Rhizophora mucronata</name>
    <name type="common">Asiatic mangrove</name>
    <dbReference type="NCBI Taxonomy" id="61149"/>
    <lineage>
        <taxon>Eukaryota</taxon>
        <taxon>Viridiplantae</taxon>
        <taxon>Streptophyta</taxon>
        <taxon>Embryophyta</taxon>
        <taxon>Tracheophyta</taxon>
        <taxon>Spermatophyta</taxon>
        <taxon>Magnoliopsida</taxon>
        <taxon>eudicotyledons</taxon>
        <taxon>Gunneridae</taxon>
        <taxon>Pentapetalae</taxon>
        <taxon>rosids</taxon>
        <taxon>fabids</taxon>
        <taxon>Malpighiales</taxon>
        <taxon>Rhizophoraceae</taxon>
        <taxon>Rhizophora</taxon>
    </lineage>
</organism>
<dbReference type="EMBL" id="GGEC01092235">
    <property type="protein sequence ID" value="MBX72719.1"/>
    <property type="molecule type" value="Transcribed_RNA"/>
</dbReference>
<name>A0A2P2R0F2_RHIMU</name>